<proteinExistence type="predicted"/>
<gene>
    <name evidence="1" type="primary">CFT1_1</name>
    <name evidence="1" type="ORF">DSO57_1005872</name>
</gene>
<evidence type="ECO:0000313" key="2">
    <source>
        <dbReference type="Proteomes" id="UP001165960"/>
    </source>
</evidence>
<dbReference type="EMBL" id="QTSX02007116">
    <property type="protein sequence ID" value="KAJ9051284.1"/>
    <property type="molecule type" value="Genomic_DNA"/>
</dbReference>
<sequence length="1387" mass="153823">MSMFPLYKELVSPTVITHAVEGRFTPRCGRDLIVVKSSLVQIYHIIEDEDNCSVNLVAQHSLPGVITSLDVIKAPLSSHGIDFLLVAFKEAKLSILESDVTQNRFVTVSLHYYERDEFKHTLLENHCSTQIRVDPNHRCSALLMYGTKLALLPFYQKEYMSQSDATVSSQQPYHPSYVIDLCKVGPKVLSVIDVCFLYSYLSPTLAVLYTTERSHVGSAYRPDTVGLFILSIDLMHRTCPVIFQSGGLPIDALRIVSMPKPTCGVLVVCSSSIIHINQGSSGYGMSLNGFSKRVSSYSHTQYLDLPLTFEGSSCVFLGPTEILISLQDGSLYTLQVNLEGSRVASFRFERSGSAVPASTACRVGPSMLFLGSFTGDSLLVRFKKVCNDIEQPKIECDEPMVLADLDDLYNEPATQGALDPHLDIQTTSDYTFEVVESWLNIGPVANIAFGSSEYLWEYLDEELPQVRANHNDIVCCSGQGKSGALSILQRNLRPKLLSEFDLAGCQFLWTLRCGAPASSAKFHDYLVISKTDRTLTLSAGQELKEVEGRQFFSTGPTVAAGAFPSAGVLVQIYKTGIRLLNPTGHQVHTKTLASNRRPEEMVAWGQICDPFIIVQRGDASLSLFSVKPGSQELVEIDMAALNQTRSKCSFIFKDTRHTLKFHSEAQTLETLFRLKASTHLDNTADEDMDVEVDLYGQESSSSSPPNVEPSVPTPADPRYFLFDLQANGTLNVYLLPGLTLCYTVPYFDDFASLITGALHSEEASQRPRTQDYLSPVAEIGVFELGLDTYLLVRGEHAEFIGYQFFPDYHSGEGDEMGRHEVLAVRMNRLSFGHMLWNRPPKSKQDGAGKFLTVRFSRFCSFSNLTGFQGVFVAGKSPLVVVVTTKNDLRVHLLTLDDEVVAFAPLHNPNCPHGFAYYTRHGSLRLAQLPPYYRLDLELPARKVPLGSTPHHIAYHAPSRTYGLIHSTSEPFQPTEDFPAVPDFEETGGYQPGAPPHMPSVTRFSLSLVSPITWEMVDTHTFSPNERVTACIAVGLETKYQARRTFLAVSTSFNQGEEVVIRGRIHLFDIIDVVPEINNPRTNHKLKLLVSEDIKGPVTALAGINGYLVSCVGSKIIIRSFRDGEGLDGVAFIDVQIYVCSVTTIKNFILIGDAYKSVWFLGFQEEPPKLILLGKDFNNSVSVQATQFLIQGPSLAFLVSDQSGNCFVMNYAPKDIQSINGQKLIYRGDFNMGRLVINWIRLPCASAALQLRPSTNYRLDHDREKDSLTEDGEFCTRFFALGGTVEGSIVVMIPTNEAVYRRLHLLSSGLINNLAHFGGLNPRSYRLITPKHRLGMNAHKSILDGDLLSRFADMPTNHQASLAQSIGTSRNVVYGDLLRLLHVDLQIL</sequence>
<name>A0ACC2RMM0_9FUNG</name>
<dbReference type="Proteomes" id="UP001165960">
    <property type="component" value="Unassembled WGS sequence"/>
</dbReference>
<keyword evidence="2" id="KW-1185">Reference proteome</keyword>
<organism evidence="1 2">
    <name type="scientific">Entomophthora muscae</name>
    <dbReference type="NCBI Taxonomy" id="34485"/>
    <lineage>
        <taxon>Eukaryota</taxon>
        <taxon>Fungi</taxon>
        <taxon>Fungi incertae sedis</taxon>
        <taxon>Zoopagomycota</taxon>
        <taxon>Entomophthoromycotina</taxon>
        <taxon>Entomophthoromycetes</taxon>
        <taxon>Entomophthorales</taxon>
        <taxon>Entomophthoraceae</taxon>
        <taxon>Entomophthora</taxon>
    </lineage>
</organism>
<reference evidence="1" key="1">
    <citation type="submission" date="2022-04" db="EMBL/GenBank/DDBJ databases">
        <title>Genome of the entomopathogenic fungus Entomophthora muscae.</title>
        <authorList>
            <person name="Elya C."/>
            <person name="Lovett B.R."/>
            <person name="Lee E."/>
            <person name="Macias A.M."/>
            <person name="Hajek A.E."/>
            <person name="De Bivort B.L."/>
            <person name="Kasson M.T."/>
            <person name="De Fine Licht H.H."/>
            <person name="Stajich J.E."/>
        </authorList>
    </citation>
    <scope>NUCLEOTIDE SEQUENCE</scope>
    <source>
        <strain evidence="1">Berkeley</strain>
    </source>
</reference>
<accession>A0ACC2RMM0</accession>
<comment type="caution">
    <text evidence="1">The sequence shown here is derived from an EMBL/GenBank/DDBJ whole genome shotgun (WGS) entry which is preliminary data.</text>
</comment>
<evidence type="ECO:0000313" key="1">
    <source>
        <dbReference type="EMBL" id="KAJ9051284.1"/>
    </source>
</evidence>
<protein>
    <submittedName>
        <fullName evidence="1">mRNA cleavage and polyadenylation factor subunit, variant 2</fullName>
    </submittedName>
</protein>